<evidence type="ECO:0000256" key="1">
    <source>
        <dbReference type="ARBA" id="ARBA00022679"/>
    </source>
</evidence>
<dbReference type="OrthoDB" id="9815923at2"/>
<gene>
    <name evidence="4" type="ORF">PJIAN_4896</name>
</gene>
<dbReference type="SUPFAM" id="SSF53448">
    <property type="entry name" value="Nucleotide-diphospho-sugar transferases"/>
    <property type="match status" value="1"/>
</dbReference>
<reference evidence="5" key="2">
    <citation type="journal article" date="2017" name="Genome Announc.">
        <title>Draft genome sequence of Paludibacter jiangxiensis NM7(T), a propionate-producing fermentative bacterium.</title>
        <authorList>
            <person name="Qiu Y.-L."/>
            <person name="Tourlousse D.M."/>
            <person name="Matsuura N."/>
            <person name="Ohashi A."/>
            <person name="Sekiguchi Y."/>
        </authorList>
    </citation>
    <scope>NUCLEOTIDE SEQUENCE [LARGE SCALE GENOMIC DNA]</scope>
    <source>
        <strain evidence="5">NM7</strain>
    </source>
</reference>
<dbReference type="Pfam" id="PF02709">
    <property type="entry name" value="Glyco_transf_7C"/>
    <property type="match status" value="1"/>
</dbReference>
<evidence type="ECO:0000313" key="5">
    <source>
        <dbReference type="Proteomes" id="UP000076586"/>
    </source>
</evidence>
<dbReference type="AlphaFoldDB" id="A0A171AVQ4"/>
<dbReference type="CDD" id="cd06420">
    <property type="entry name" value="GT2_Chondriotin_Pol_N"/>
    <property type="match status" value="1"/>
</dbReference>
<sequence>MEPKTSLIISTYNNTEALALLLKSVRLQSVLPEEVIVADDGSGEATKELILKEEILFPVPLIHVWQPDEGFRLAHIRNKAVALAKYDYLISIDGDIILHQHFVRDHKAFAEKGCFIQGGRVILFEAASKKILRNGDTHVSYFNPAIYNRHNTISSPFLAKLFTKIRTQSVRRIRGCNASFWKEDLINVNGYNELFVGWGSEDKELAVRLYNSGIKLKVIKFGAVCYHLHHKLKINNRRLERNNQLLKEAQKQKIVKCDEGISKYLS</sequence>
<evidence type="ECO:0000259" key="2">
    <source>
        <dbReference type="Pfam" id="PF00535"/>
    </source>
</evidence>
<dbReference type="Proteomes" id="UP000076586">
    <property type="component" value="Unassembled WGS sequence"/>
</dbReference>
<keyword evidence="5" id="KW-1185">Reference proteome</keyword>
<dbReference type="Gene3D" id="3.90.550.10">
    <property type="entry name" value="Spore Coat Polysaccharide Biosynthesis Protein SpsA, Chain A"/>
    <property type="match status" value="1"/>
</dbReference>
<dbReference type="Pfam" id="PF00535">
    <property type="entry name" value="Glycos_transf_2"/>
    <property type="match status" value="1"/>
</dbReference>
<feature type="domain" description="Galactosyltransferase C-terminal" evidence="3">
    <location>
        <begin position="170"/>
        <end position="231"/>
    </location>
</feature>
<dbReference type="InterPro" id="IPR001173">
    <property type="entry name" value="Glyco_trans_2-like"/>
</dbReference>
<dbReference type="STRING" id="681398.PJIAN_4896"/>
<dbReference type="RefSeq" id="WP_068706353.1">
    <property type="nucleotide sequence ID" value="NZ_BDCR01000004.1"/>
</dbReference>
<evidence type="ECO:0000259" key="3">
    <source>
        <dbReference type="Pfam" id="PF02709"/>
    </source>
</evidence>
<keyword evidence="1 4" id="KW-0808">Transferase</keyword>
<dbReference type="PANTHER" id="PTHR43685:SF3">
    <property type="entry name" value="SLR2126 PROTEIN"/>
    <property type="match status" value="1"/>
</dbReference>
<feature type="domain" description="Glycosyltransferase 2-like" evidence="2">
    <location>
        <begin position="6"/>
        <end position="125"/>
    </location>
</feature>
<organism evidence="4 5">
    <name type="scientific">Paludibacter jiangxiensis</name>
    <dbReference type="NCBI Taxonomy" id="681398"/>
    <lineage>
        <taxon>Bacteria</taxon>
        <taxon>Pseudomonadati</taxon>
        <taxon>Bacteroidota</taxon>
        <taxon>Bacteroidia</taxon>
        <taxon>Bacteroidales</taxon>
        <taxon>Paludibacteraceae</taxon>
        <taxon>Paludibacter</taxon>
    </lineage>
</organism>
<dbReference type="GO" id="GO:0016740">
    <property type="term" value="F:transferase activity"/>
    <property type="evidence" value="ECO:0007669"/>
    <property type="project" value="UniProtKB-KW"/>
</dbReference>
<comment type="caution">
    <text evidence="4">The sequence shown here is derived from an EMBL/GenBank/DDBJ whole genome shotgun (WGS) entry which is preliminary data.</text>
</comment>
<dbReference type="EMBL" id="BDCR01000004">
    <property type="protein sequence ID" value="GAT64346.1"/>
    <property type="molecule type" value="Genomic_DNA"/>
</dbReference>
<protein>
    <submittedName>
        <fullName evidence="4">Glycosyl transferase family 2</fullName>
    </submittedName>
</protein>
<dbReference type="PANTHER" id="PTHR43685">
    <property type="entry name" value="GLYCOSYLTRANSFERASE"/>
    <property type="match status" value="1"/>
</dbReference>
<evidence type="ECO:0000313" key="4">
    <source>
        <dbReference type="EMBL" id="GAT64346.1"/>
    </source>
</evidence>
<proteinExistence type="predicted"/>
<name>A0A171AVQ4_9BACT</name>
<reference evidence="5" key="1">
    <citation type="submission" date="2016-04" db="EMBL/GenBank/DDBJ databases">
        <title>Draft genome sequence of Paludibacter jiangxiensis strain NM7.</title>
        <authorList>
            <person name="Qiu Y."/>
            <person name="Matsuura N."/>
            <person name="Ohashi A."/>
            <person name="Tourlousse M.D."/>
            <person name="Sekiguchi Y."/>
        </authorList>
    </citation>
    <scope>NUCLEOTIDE SEQUENCE [LARGE SCALE GENOMIC DNA]</scope>
    <source>
        <strain evidence="5">NM7</strain>
    </source>
</reference>
<dbReference type="InterPro" id="IPR050834">
    <property type="entry name" value="Glycosyltransf_2"/>
</dbReference>
<dbReference type="InterPro" id="IPR027791">
    <property type="entry name" value="Galactosyl_T_C"/>
</dbReference>
<dbReference type="InterPro" id="IPR029044">
    <property type="entry name" value="Nucleotide-diphossugar_trans"/>
</dbReference>
<accession>A0A171AVQ4</accession>